<dbReference type="EC" id="2.7.11.1" evidence="13"/>
<evidence type="ECO:0000256" key="13">
    <source>
        <dbReference type="PIRNR" id="PIRNR000641"/>
    </source>
</evidence>
<keyword evidence="3 13" id="KW-0723">Serine/threonine-protein kinase</keyword>
<sequence>MASRSLISVSLLVLLSYQSLLSDGADTLRTGASIVSNETLVSLGQKFALGFFRPGNSTNRYYVGIWYSDIPTRTVVWVANRDKPLTDSAGVLTFSDDGSLVILDGKRSLVWSTNSSSAGNSTAVLQDTGNFVLRAEDGGILWQSFDYPTDTYIPGMKLSFNLKTRKNQELISWRSQDDPAPGNFTIAIDPLLPLQLVMWSGSRRIWRSGRWTGDLYGGSLRTNRSYISYLTVVANETHISFTIAVSDTITSRLVVGPPGRIQQLSWQAATSRWEVAWWKPLSPCEFYSRCGSLGVCDEYNTSRVCSCLKGHRPKMQKEWDAGNYSAGCVREKPPSCDGGDGFYKMEKIKVPDFSAAVANLTIDECRTRCLANCSCTAYAYDDLTGVGCLTWSRELEDIEQNYATGLDFYVRLPQSELGGSGSSKKRRLLAILLPLAAVLLLLSCIIPFFLRRRLRKQGPKTKGLFGPGIAADKVEMDLKEANALGEGERTPDLPLLTFASVVAATDNFSVANKLGQGGFGPVYKGRLPDGQEVAVKRLSKRSGQGLNEFKNELQVIAKLQHRNLVRLLAWCVHEDEKILVYEYMPNKSLDKFLFDPAPGARLDWETRFRIIEGIAQGLLYLHRLSRLKIIHRDLKSGNILLDSAMNPKISDFGMARIFGGNQTEANTNRVVGTYGYMSPEYALDGNFSEKSDVFSFGVLLLEIVSGKKNTGFYQNTPSLLGHAWQLWSEGRSLELMDASESQTAVRSQVERCVHVGLLCVQENAGDRPAMSSVVIMLADEGTTLAPPNKCTFTNTRNVNSSSECGTDISMNEMSISSLTPR</sequence>
<organism evidence="19 20">
    <name type="scientific">Aristolochia fimbriata</name>
    <name type="common">White veined hardy Dutchman's pipe vine</name>
    <dbReference type="NCBI Taxonomy" id="158543"/>
    <lineage>
        <taxon>Eukaryota</taxon>
        <taxon>Viridiplantae</taxon>
        <taxon>Streptophyta</taxon>
        <taxon>Embryophyta</taxon>
        <taxon>Tracheophyta</taxon>
        <taxon>Spermatophyta</taxon>
        <taxon>Magnoliopsida</taxon>
        <taxon>Magnoliidae</taxon>
        <taxon>Piperales</taxon>
        <taxon>Aristolochiaceae</taxon>
        <taxon>Aristolochia</taxon>
    </lineage>
</organism>
<feature type="transmembrane region" description="Helical" evidence="14">
    <location>
        <begin position="428"/>
        <end position="450"/>
    </location>
</feature>
<dbReference type="Gene3D" id="3.30.200.20">
    <property type="entry name" value="Phosphorylase Kinase, domain 1"/>
    <property type="match status" value="1"/>
</dbReference>
<dbReference type="GO" id="GO:0004674">
    <property type="term" value="F:protein serine/threonine kinase activity"/>
    <property type="evidence" value="ECO:0007669"/>
    <property type="project" value="UniProtKB-KW"/>
</dbReference>
<dbReference type="GO" id="GO:0005886">
    <property type="term" value="C:plasma membrane"/>
    <property type="evidence" value="ECO:0007669"/>
    <property type="project" value="UniProtKB-SubCell"/>
</dbReference>
<dbReference type="InterPro" id="IPR001245">
    <property type="entry name" value="Ser-Thr/Tyr_kinase_cat_dom"/>
</dbReference>
<evidence type="ECO:0000256" key="9">
    <source>
        <dbReference type="ARBA" id="ARBA00023157"/>
    </source>
</evidence>
<reference evidence="19 20" key="1">
    <citation type="submission" date="2021-07" db="EMBL/GenBank/DDBJ databases">
        <title>The Aristolochia fimbriata genome: insights into angiosperm evolution, floral development and chemical biosynthesis.</title>
        <authorList>
            <person name="Jiao Y."/>
        </authorList>
    </citation>
    <scope>NUCLEOTIDE SEQUENCE [LARGE SCALE GENOMIC DNA]</scope>
    <source>
        <strain evidence="19">IBCAS-2021</strain>
        <tissue evidence="19">Leaf</tissue>
    </source>
</reference>
<dbReference type="InterPro" id="IPR011009">
    <property type="entry name" value="Kinase-like_dom_sf"/>
</dbReference>
<dbReference type="PROSITE" id="PS50927">
    <property type="entry name" value="BULB_LECTIN"/>
    <property type="match status" value="1"/>
</dbReference>
<dbReference type="Gene3D" id="1.10.510.10">
    <property type="entry name" value="Transferase(Phosphotransferase) domain 1"/>
    <property type="match status" value="1"/>
</dbReference>
<dbReference type="InterPro" id="IPR024171">
    <property type="entry name" value="SRK-like_kinase"/>
</dbReference>
<keyword evidence="7 13" id="KW-0418">Kinase</keyword>
<feature type="domain" description="Protein kinase" evidence="16">
    <location>
        <begin position="508"/>
        <end position="784"/>
    </location>
</feature>
<keyword evidence="2" id="KW-1003">Cell membrane</keyword>
<evidence type="ECO:0000256" key="6">
    <source>
        <dbReference type="ARBA" id="ARBA00022741"/>
    </source>
</evidence>
<dbReference type="InterPro" id="IPR008271">
    <property type="entry name" value="Ser/Thr_kinase_AS"/>
</dbReference>
<accession>A0AAV7F1X3</accession>
<dbReference type="FunFam" id="1.10.510.10:FF:000060">
    <property type="entry name" value="G-type lectin S-receptor-like serine/threonine-protein kinase"/>
    <property type="match status" value="1"/>
</dbReference>
<evidence type="ECO:0000256" key="3">
    <source>
        <dbReference type="ARBA" id="ARBA00022527"/>
    </source>
</evidence>
<dbReference type="EMBL" id="JAINDJ010000003">
    <property type="protein sequence ID" value="KAG9454360.1"/>
    <property type="molecule type" value="Genomic_DNA"/>
</dbReference>
<dbReference type="Proteomes" id="UP000825729">
    <property type="component" value="Unassembled WGS sequence"/>
</dbReference>
<evidence type="ECO:0000256" key="5">
    <source>
        <dbReference type="ARBA" id="ARBA00022729"/>
    </source>
</evidence>
<keyword evidence="8 13" id="KW-0067">ATP-binding</keyword>
<evidence type="ECO:0000256" key="15">
    <source>
        <dbReference type="SAM" id="SignalP"/>
    </source>
</evidence>
<keyword evidence="14" id="KW-1133">Transmembrane helix</keyword>
<feature type="domain" description="Apple" evidence="18">
    <location>
        <begin position="336"/>
        <end position="413"/>
    </location>
</feature>
<evidence type="ECO:0000313" key="20">
    <source>
        <dbReference type="Proteomes" id="UP000825729"/>
    </source>
</evidence>
<dbReference type="Pfam" id="PF07714">
    <property type="entry name" value="PK_Tyr_Ser-Thr"/>
    <property type="match status" value="1"/>
</dbReference>
<dbReference type="SUPFAM" id="SSF51110">
    <property type="entry name" value="alpha-D-mannose-specific plant lectins"/>
    <property type="match status" value="1"/>
</dbReference>
<dbReference type="InterPro" id="IPR001480">
    <property type="entry name" value="Bulb-type_lectin_dom"/>
</dbReference>
<name>A0AAV7F1X3_ARIFI</name>
<keyword evidence="14" id="KW-0812">Transmembrane</keyword>
<dbReference type="InterPro" id="IPR036426">
    <property type="entry name" value="Bulb-type_lectin_dom_sf"/>
</dbReference>
<feature type="domain" description="Bulb-type lectin" evidence="17">
    <location>
        <begin position="25"/>
        <end position="146"/>
    </location>
</feature>
<dbReference type="InterPro" id="IPR000719">
    <property type="entry name" value="Prot_kinase_dom"/>
</dbReference>
<dbReference type="InterPro" id="IPR003609">
    <property type="entry name" value="Pan_app"/>
</dbReference>
<proteinExistence type="inferred from homology"/>
<dbReference type="GO" id="GO:0048544">
    <property type="term" value="P:recognition of pollen"/>
    <property type="evidence" value="ECO:0007669"/>
    <property type="project" value="InterPro"/>
</dbReference>
<keyword evidence="20" id="KW-1185">Reference proteome</keyword>
<dbReference type="Gene3D" id="2.90.10.10">
    <property type="entry name" value="Bulb-type lectin domain"/>
    <property type="match status" value="1"/>
</dbReference>
<dbReference type="SMART" id="SM00220">
    <property type="entry name" value="S_TKc"/>
    <property type="match status" value="1"/>
</dbReference>
<keyword evidence="10" id="KW-0325">Glycoprotein</keyword>
<comment type="similarity">
    <text evidence="13">Belongs to the protein kinase superfamily. Ser/Thr protein kinase family.</text>
</comment>
<feature type="signal peptide" evidence="15">
    <location>
        <begin position="1"/>
        <end position="24"/>
    </location>
</feature>
<dbReference type="FunFam" id="3.30.200.20:FF:000195">
    <property type="entry name" value="G-type lectin S-receptor-like serine/threonine-protein kinase"/>
    <property type="match status" value="1"/>
</dbReference>
<comment type="subcellular location">
    <subcellularLocation>
        <location evidence="1">Cell membrane</location>
        <topology evidence="1">Single-pass type I membrane protein</topology>
    </subcellularLocation>
</comment>
<dbReference type="Pfam" id="PF08276">
    <property type="entry name" value="PAN_2"/>
    <property type="match status" value="1"/>
</dbReference>
<evidence type="ECO:0000259" key="17">
    <source>
        <dbReference type="PROSITE" id="PS50927"/>
    </source>
</evidence>
<dbReference type="PIRSF" id="PIRSF000641">
    <property type="entry name" value="SRK"/>
    <property type="match status" value="1"/>
</dbReference>
<dbReference type="InterPro" id="IPR000858">
    <property type="entry name" value="S_locus_glycoprot_dom"/>
</dbReference>
<keyword evidence="5 15" id="KW-0732">Signal</keyword>
<dbReference type="SUPFAM" id="SSF56112">
    <property type="entry name" value="Protein kinase-like (PK-like)"/>
    <property type="match status" value="1"/>
</dbReference>
<dbReference type="Pfam" id="PF00954">
    <property type="entry name" value="S_locus_glycop"/>
    <property type="match status" value="1"/>
</dbReference>
<dbReference type="CDD" id="cd01098">
    <property type="entry name" value="PAN_AP_plant"/>
    <property type="match status" value="1"/>
</dbReference>
<evidence type="ECO:0000259" key="18">
    <source>
        <dbReference type="PROSITE" id="PS50948"/>
    </source>
</evidence>
<dbReference type="AlphaFoldDB" id="A0AAV7F1X3"/>
<dbReference type="FunFam" id="2.90.10.10:FF:000005">
    <property type="entry name" value="G-type lectin S-receptor-like serine/threonine-protein kinase"/>
    <property type="match status" value="1"/>
</dbReference>
<feature type="chain" id="PRO_5043865830" description="Receptor-like serine/threonine-protein kinase" evidence="15">
    <location>
        <begin position="25"/>
        <end position="821"/>
    </location>
</feature>
<dbReference type="PROSITE" id="PS50948">
    <property type="entry name" value="PAN"/>
    <property type="match status" value="1"/>
</dbReference>
<keyword evidence="6 13" id="KW-0547">Nucleotide-binding</keyword>
<dbReference type="SMART" id="SM00473">
    <property type="entry name" value="PAN_AP"/>
    <property type="match status" value="1"/>
</dbReference>
<dbReference type="PANTHER" id="PTHR27002">
    <property type="entry name" value="RECEPTOR-LIKE SERINE/THREONINE-PROTEIN KINASE SD1-8"/>
    <property type="match status" value="1"/>
</dbReference>
<evidence type="ECO:0000256" key="11">
    <source>
        <dbReference type="ARBA" id="ARBA00047899"/>
    </source>
</evidence>
<comment type="catalytic activity">
    <reaction evidence="11 13">
        <text>L-threonyl-[protein] + ATP = O-phospho-L-threonyl-[protein] + ADP + H(+)</text>
        <dbReference type="Rhea" id="RHEA:46608"/>
        <dbReference type="Rhea" id="RHEA-COMP:11060"/>
        <dbReference type="Rhea" id="RHEA-COMP:11605"/>
        <dbReference type="ChEBI" id="CHEBI:15378"/>
        <dbReference type="ChEBI" id="CHEBI:30013"/>
        <dbReference type="ChEBI" id="CHEBI:30616"/>
        <dbReference type="ChEBI" id="CHEBI:61977"/>
        <dbReference type="ChEBI" id="CHEBI:456216"/>
        <dbReference type="EC" id="2.7.11.1"/>
    </reaction>
</comment>
<evidence type="ECO:0000259" key="16">
    <source>
        <dbReference type="PROSITE" id="PS50011"/>
    </source>
</evidence>
<keyword evidence="14" id="KW-0472">Membrane</keyword>
<dbReference type="CDD" id="cd14066">
    <property type="entry name" value="STKc_IRAK"/>
    <property type="match status" value="1"/>
</dbReference>
<evidence type="ECO:0000313" key="19">
    <source>
        <dbReference type="EMBL" id="KAG9454360.1"/>
    </source>
</evidence>
<evidence type="ECO:0000256" key="10">
    <source>
        <dbReference type="ARBA" id="ARBA00023180"/>
    </source>
</evidence>
<evidence type="ECO:0000256" key="12">
    <source>
        <dbReference type="ARBA" id="ARBA00048679"/>
    </source>
</evidence>
<dbReference type="CDD" id="cd00028">
    <property type="entry name" value="B_lectin"/>
    <property type="match status" value="1"/>
</dbReference>
<evidence type="ECO:0000256" key="14">
    <source>
        <dbReference type="SAM" id="Phobius"/>
    </source>
</evidence>
<dbReference type="GO" id="GO:0005524">
    <property type="term" value="F:ATP binding"/>
    <property type="evidence" value="ECO:0007669"/>
    <property type="project" value="UniProtKB-KW"/>
</dbReference>
<dbReference type="PROSITE" id="PS50011">
    <property type="entry name" value="PROTEIN_KINASE_DOM"/>
    <property type="match status" value="1"/>
</dbReference>
<dbReference type="PROSITE" id="PS00108">
    <property type="entry name" value="PROTEIN_KINASE_ST"/>
    <property type="match status" value="1"/>
</dbReference>
<dbReference type="PANTHER" id="PTHR27002:SF925">
    <property type="entry name" value="RECEPTOR-LIKE SERINE_THREONINE-PROTEIN KINASE"/>
    <property type="match status" value="1"/>
</dbReference>
<protein>
    <recommendedName>
        <fullName evidence="13">Receptor-like serine/threonine-protein kinase</fullName>
        <ecNumber evidence="13">2.7.11.1</ecNumber>
    </recommendedName>
</protein>
<comment type="caution">
    <text evidence="19">The sequence shown here is derived from an EMBL/GenBank/DDBJ whole genome shotgun (WGS) entry which is preliminary data.</text>
</comment>
<evidence type="ECO:0000256" key="8">
    <source>
        <dbReference type="ARBA" id="ARBA00022840"/>
    </source>
</evidence>
<keyword evidence="9" id="KW-1015">Disulfide bond</keyword>
<keyword evidence="4 13" id="KW-0808">Transferase</keyword>
<comment type="catalytic activity">
    <reaction evidence="12 13">
        <text>L-seryl-[protein] + ATP = O-phospho-L-seryl-[protein] + ADP + H(+)</text>
        <dbReference type="Rhea" id="RHEA:17989"/>
        <dbReference type="Rhea" id="RHEA-COMP:9863"/>
        <dbReference type="Rhea" id="RHEA-COMP:11604"/>
        <dbReference type="ChEBI" id="CHEBI:15378"/>
        <dbReference type="ChEBI" id="CHEBI:29999"/>
        <dbReference type="ChEBI" id="CHEBI:30616"/>
        <dbReference type="ChEBI" id="CHEBI:83421"/>
        <dbReference type="ChEBI" id="CHEBI:456216"/>
        <dbReference type="EC" id="2.7.11.1"/>
    </reaction>
</comment>
<dbReference type="SMART" id="SM00108">
    <property type="entry name" value="B_lectin"/>
    <property type="match status" value="1"/>
</dbReference>
<dbReference type="Pfam" id="PF01453">
    <property type="entry name" value="B_lectin"/>
    <property type="match status" value="1"/>
</dbReference>
<evidence type="ECO:0000256" key="4">
    <source>
        <dbReference type="ARBA" id="ARBA00022679"/>
    </source>
</evidence>
<evidence type="ECO:0000256" key="7">
    <source>
        <dbReference type="ARBA" id="ARBA00022777"/>
    </source>
</evidence>
<gene>
    <name evidence="19" type="ORF">H6P81_007264</name>
</gene>
<evidence type="ECO:0000256" key="2">
    <source>
        <dbReference type="ARBA" id="ARBA00022475"/>
    </source>
</evidence>
<evidence type="ECO:0000256" key="1">
    <source>
        <dbReference type="ARBA" id="ARBA00004251"/>
    </source>
</evidence>